<proteinExistence type="predicted"/>
<accession>A0A0A9DQZ6</accession>
<sequence length="50" mass="5666">MPLSSCPHPITIIHDPTMSKVMLCDDIVGSWNCIAHYCSISMYQKVLRKT</sequence>
<reference evidence="1" key="1">
    <citation type="submission" date="2014-09" db="EMBL/GenBank/DDBJ databases">
        <authorList>
            <person name="Magalhaes I.L.F."/>
            <person name="Oliveira U."/>
            <person name="Santos F.R."/>
            <person name="Vidigal T.H.D.A."/>
            <person name="Brescovit A.D."/>
            <person name="Santos A.J."/>
        </authorList>
    </citation>
    <scope>NUCLEOTIDE SEQUENCE</scope>
    <source>
        <tissue evidence="1">Shoot tissue taken approximately 20 cm above the soil surface</tissue>
    </source>
</reference>
<protein>
    <submittedName>
        <fullName evidence="1">Uncharacterized protein</fullName>
    </submittedName>
</protein>
<organism evidence="1">
    <name type="scientific">Arundo donax</name>
    <name type="common">Giant reed</name>
    <name type="synonym">Donax arundinaceus</name>
    <dbReference type="NCBI Taxonomy" id="35708"/>
    <lineage>
        <taxon>Eukaryota</taxon>
        <taxon>Viridiplantae</taxon>
        <taxon>Streptophyta</taxon>
        <taxon>Embryophyta</taxon>
        <taxon>Tracheophyta</taxon>
        <taxon>Spermatophyta</taxon>
        <taxon>Magnoliopsida</taxon>
        <taxon>Liliopsida</taxon>
        <taxon>Poales</taxon>
        <taxon>Poaceae</taxon>
        <taxon>PACMAD clade</taxon>
        <taxon>Arundinoideae</taxon>
        <taxon>Arundineae</taxon>
        <taxon>Arundo</taxon>
    </lineage>
</organism>
<dbReference type="AlphaFoldDB" id="A0A0A9DQZ6"/>
<evidence type="ECO:0000313" key="1">
    <source>
        <dbReference type="EMBL" id="JAD89088.1"/>
    </source>
</evidence>
<dbReference type="EMBL" id="GBRH01208807">
    <property type="protein sequence ID" value="JAD89088.1"/>
    <property type="molecule type" value="Transcribed_RNA"/>
</dbReference>
<reference evidence="1" key="2">
    <citation type="journal article" date="2015" name="Data Brief">
        <title>Shoot transcriptome of the giant reed, Arundo donax.</title>
        <authorList>
            <person name="Barrero R.A."/>
            <person name="Guerrero F.D."/>
            <person name="Moolhuijzen P."/>
            <person name="Goolsby J.A."/>
            <person name="Tidwell J."/>
            <person name="Bellgard S.E."/>
            <person name="Bellgard M.I."/>
        </authorList>
    </citation>
    <scope>NUCLEOTIDE SEQUENCE</scope>
    <source>
        <tissue evidence="1">Shoot tissue taken approximately 20 cm above the soil surface</tissue>
    </source>
</reference>
<name>A0A0A9DQZ6_ARUDO</name>